<dbReference type="Gene3D" id="3.40.50.2300">
    <property type="match status" value="1"/>
</dbReference>
<dbReference type="FunFam" id="1.10.10.10:FF:000018">
    <property type="entry name" value="DNA-binding response regulator ResD"/>
    <property type="match status" value="1"/>
</dbReference>
<dbReference type="GO" id="GO:0006355">
    <property type="term" value="P:regulation of DNA-templated transcription"/>
    <property type="evidence" value="ECO:0007669"/>
    <property type="project" value="InterPro"/>
</dbReference>
<dbReference type="EMBL" id="WJEE01000001">
    <property type="protein sequence ID" value="MRI64757.1"/>
    <property type="molecule type" value="Genomic_DNA"/>
</dbReference>
<evidence type="ECO:0000256" key="1">
    <source>
        <dbReference type="ARBA" id="ARBA00004496"/>
    </source>
</evidence>
<comment type="subcellular location">
    <subcellularLocation>
        <location evidence="1">Cytoplasm</location>
    </subcellularLocation>
</comment>
<dbReference type="InterPro" id="IPR001789">
    <property type="entry name" value="Sig_transdc_resp-reg_receiver"/>
</dbReference>
<sequence>MVASEKILIVDDDADMRNILELYLTENGYQVLSAEDGLEALAMVEQETPDLIILDVMMPKLDGYELCQEIKKIIDIPIIFLSSKQDDMDKILGLGVGGDDFIEKTTSSPVLIAKIKAHLRRYRKLSHPDKQNETMEKKSNIIEYPGLEVNLDSAVVKLNNKTLRLSAKEFQILCLLAQNPERVFSVEKIFELIWDETSLGDYRTVMVHISNLRKKLEMNTNQPKYIETVRGIGYKFNRIEEHHDIKSP</sequence>
<dbReference type="Gene3D" id="1.10.10.10">
    <property type="entry name" value="Winged helix-like DNA-binding domain superfamily/Winged helix DNA-binding domain"/>
    <property type="match status" value="1"/>
</dbReference>
<evidence type="ECO:0000259" key="9">
    <source>
        <dbReference type="PROSITE" id="PS50110"/>
    </source>
</evidence>
<dbReference type="PANTHER" id="PTHR48111">
    <property type="entry name" value="REGULATOR OF RPOS"/>
    <property type="match status" value="1"/>
</dbReference>
<dbReference type="InterPro" id="IPR016032">
    <property type="entry name" value="Sig_transdc_resp-reg_C-effctor"/>
</dbReference>
<name>A0A6N7QRN9_9BACI</name>
<keyword evidence="2 7" id="KW-0597">Phosphoprotein</keyword>
<dbReference type="PANTHER" id="PTHR48111:SF2">
    <property type="entry name" value="RESPONSE REGULATOR SAER"/>
    <property type="match status" value="1"/>
</dbReference>
<dbReference type="GO" id="GO:0000976">
    <property type="term" value="F:transcription cis-regulatory region binding"/>
    <property type="evidence" value="ECO:0007669"/>
    <property type="project" value="TreeGrafter"/>
</dbReference>
<evidence type="ECO:0000259" key="10">
    <source>
        <dbReference type="PROSITE" id="PS51755"/>
    </source>
</evidence>
<dbReference type="FunFam" id="3.40.50.2300:FF:000001">
    <property type="entry name" value="DNA-binding response regulator PhoB"/>
    <property type="match status" value="1"/>
</dbReference>
<proteinExistence type="predicted"/>
<dbReference type="AlphaFoldDB" id="A0A6N7QRN9"/>
<evidence type="ECO:0000256" key="6">
    <source>
        <dbReference type="ARBA" id="ARBA00023163"/>
    </source>
</evidence>
<feature type="modified residue" description="4-aspartylphosphate" evidence="7">
    <location>
        <position position="55"/>
    </location>
</feature>
<feature type="DNA-binding region" description="OmpR/PhoB-type" evidence="8">
    <location>
        <begin position="139"/>
        <end position="238"/>
    </location>
</feature>
<dbReference type="GO" id="GO:0000156">
    <property type="term" value="F:phosphorelay response regulator activity"/>
    <property type="evidence" value="ECO:0007669"/>
    <property type="project" value="TreeGrafter"/>
</dbReference>
<comment type="caution">
    <text evidence="11">The sequence shown here is derived from an EMBL/GenBank/DDBJ whole genome shotgun (WGS) entry which is preliminary data.</text>
</comment>
<dbReference type="Proteomes" id="UP000435187">
    <property type="component" value="Unassembled WGS sequence"/>
</dbReference>
<keyword evidence="3" id="KW-0902">Two-component regulatory system</keyword>
<feature type="domain" description="Response regulatory" evidence="9">
    <location>
        <begin position="6"/>
        <end position="119"/>
    </location>
</feature>
<evidence type="ECO:0000256" key="2">
    <source>
        <dbReference type="ARBA" id="ARBA00022553"/>
    </source>
</evidence>
<dbReference type="SUPFAM" id="SSF46894">
    <property type="entry name" value="C-terminal effector domain of the bipartite response regulators"/>
    <property type="match status" value="1"/>
</dbReference>
<dbReference type="SMART" id="SM00862">
    <property type="entry name" value="Trans_reg_C"/>
    <property type="match status" value="1"/>
</dbReference>
<dbReference type="InterPro" id="IPR036388">
    <property type="entry name" value="WH-like_DNA-bd_sf"/>
</dbReference>
<organism evidence="11 12">
    <name type="scientific">Gracilibacillus thailandensis</name>
    <dbReference type="NCBI Taxonomy" id="563735"/>
    <lineage>
        <taxon>Bacteria</taxon>
        <taxon>Bacillati</taxon>
        <taxon>Bacillota</taxon>
        <taxon>Bacilli</taxon>
        <taxon>Bacillales</taxon>
        <taxon>Bacillaceae</taxon>
        <taxon>Gracilibacillus</taxon>
    </lineage>
</organism>
<keyword evidence="4" id="KW-0805">Transcription regulation</keyword>
<evidence type="ECO:0000313" key="12">
    <source>
        <dbReference type="Proteomes" id="UP000435187"/>
    </source>
</evidence>
<evidence type="ECO:0000256" key="3">
    <source>
        <dbReference type="ARBA" id="ARBA00023012"/>
    </source>
</evidence>
<keyword evidence="6" id="KW-0804">Transcription</keyword>
<dbReference type="SUPFAM" id="SSF52172">
    <property type="entry name" value="CheY-like"/>
    <property type="match status" value="1"/>
</dbReference>
<dbReference type="CDD" id="cd00383">
    <property type="entry name" value="trans_reg_C"/>
    <property type="match status" value="1"/>
</dbReference>
<accession>A0A6N7QRN9</accession>
<dbReference type="GO" id="GO:0005829">
    <property type="term" value="C:cytosol"/>
    <property type="evidence" value="ECO:0007669"/>
    <property type="project" value="TreeGrafter"/>
</dbReference>
<gene>
    <name evidence="11" type="ORF">GH885_00155</name>
</gene>
<dbReference type="PROSITE" id="PS51755">
    <property type="entry name" value="OMPR_PHOB"/>
    <property type="match status" value="1"/>
</dbReference>
<evidence type="ECO:0000256" key="7">
    <source>
        <dbReference type="PROSITE-ProRule" id="PRU00169"/>
    </source>
</evidence>
<dbReference type="SMART" id="SM00448">
    <property type="entry name" value="REC"/>
    <property type="match status" value="1"/>
</dbReference>
<evidence type="ECO:0000256" key="8">
    <source>
        <dbReference type="PROSITE-ProRule" id="PRU01091"/>
    </source>
</evidence>
<dbReference type="InterPro" id="IPR039420">
    <property type="entry name" value="WalR-like"/>
</dbReference>
<keyword evidence="12" id="KW-1185">Reference proteome</keyword>
<dbReference type="PROSITE" id="PS50110">
    <property type="entry name" value="RESPONSE_REGULATORY"/>
    <property type="match status" value="1"/>
</dbReference>
<keyword evidence="5 8" id="KW-0238">DNA-binding</keyword>
<dbReference type="RefSeq" id="WP_153833655.1">
    <property type="nucleotide sequence ID" value="NZ_JBHUMW010000007.1"/>
</dbReference>
<feature type="domain" description="OmpR/PhoB-type" evidence="10">
    <location>
        <begin position="139"/>
        <end position="238"/>
    </location>
</feature>
<dbReference type="Pfam" id="PF00072">
    <property type="entry name" value="Response_reg"/>
    <property type="match status" value="1"/>
</dbReference>
<evidence type="ECO:0000256" key="5">
    <source>
        <dbReference type="ARBA" id="ARBA00023125"/>
    </source>
</evidence>
<reference evidence="11 12" key="1">
    <citation type="submission" date="2019-10" db="EMBL/GenBank/DDBJ databases">
        <title>Gracilibacillus salitolerans sp. nov., a moderate halophile isolated from a saline soil in northwest China.</title>
        <authorList>
            <person name="Gan L."/>
        </authorList>
    </citation>
    <scope>NUCLEOTIDE SEQUENCE [LARGE SCALE GENOMIC DNA]</scope>
    <source>
        <strain evidence="11 12">TP2-8</strain>
    </source>
</reference>
<evidence type="ECO:0000256" key="4">
    <source>
        <dbReference type="ARBA" id="ARBA00023015"/>
    </source>
</evidence>
<dbReference type="InterPro" id="IPR001867">
    <property type="entry name" value="OmpR/PhoB-type_DNA-bd"/>
</dbReference>
<protein>
    <submittedName>
        <fullName evidence="11">Response regulator</fullName>
    </submittedName>
</protein>
<dbReference type="InterPro" id="IPR011006">
    <property type="entry name" value="CheY-like_superfamily"/>
</dbReference>
<dbReference type="CDD" id="cd17574">
    <property type="entry name" value="REC_OmpR"/>
    <property type="match status" value="1"/>
</dbReference>
<dbReference type="Pfam" id="PF00486">
    <property type="entry name" value="Trans_reg_C"/>
    <property type="match status" value="1"/>
</dbReference>
<dbReference type="GO" id="GO:0032993">
    <property type="term" value="C:protein-DNA complex"/>
    <property type="evidence" value="ECO:0007669"/>
    <property type="project" value="TreeGrafter"/>
</dbReference>
<evidence type="ECO:0000313" key="11">
    <source>
        <dbReference type="EMBL" id="MRI64757.1"/>
    </source>
</evidence>